<dbReference type="AlphaFoldDB" id="A0A840FJF0"/>
<keyword evidence="2" id="KW-1185">Reference proteome</keyword>
<dbReference type="Proteomes" id="UP000529795">
    <property type="component" value="Unassembled WGS sequence"/>
</dbReference>
<gene>
    <name evidence="1" type="ORF">GGQ80_001998</name>
</gene>
<evidence type="ECO:0000313" key="2">
    <source>
        <dbReference type="Proteomes" id="UP000529795"/>
    </source>
</evidence>
<organism evidence="1 2">
    <name type="scientific">Sphingomonas jinjuensis</name>
    <dbReference type="NCBI Taxonomy" id="535907"/>
    <lineage>
        <taxon>Bacteria</taxon>
        <taxon>Pseudomonadati</taxon>
        <taxon>Pseudomonadota</taxon>
        <taxon>Alphaproteobacteria</taxon>
        <taxon>Sphingomonadales</taxon>
        <taxon>Sphingomonadaceae</taxon>
        <taxon>Sphingomonas</taxon>
    </lineage>
</organism>
<accession>A0A840FJF0</accession>
<evidence type="ECO:0000313" key="1">
    <source>
        <dbReference type="EMBL" id="MBB4154088.1"/>
    </source>
</evidence>
<dbReference type="RefSeq" id="WP_183984292.1">
    <property type="nucleotide sequence ID" value="NZ_JACIEV010000005.1"/>
</dbReference>
<proteinExistence type="predicted"/>
<name>A0A840FJF0_9SPHN</name>
<sequence>MTDLHPIRLFPDDDAVAHVGAGLLARTLPRPEWTHEAHLAAIAWLVRKRPDIDLDARIVAIIAGYNESVGGVNDDHHGYHETITRCYLAGIRAFLAERPADESIHRSVNAMLAAPVGARDWPLRFYRREQPLSLEARRNWIEPTDSLMDID</sequence>
<dbReference type="EMBL" id="JACIEV010000005">
    <property type="protein sequence ID" value="MBB4154088.1"/>
    <property type="molecule type" value="Genomic_DNA"/>
</dbReference>
<reference evidence="1 2" key="1">
    <citation type="submission" date="2020-08" db="EMBL/GenBank/DDBJ databases">
        <title>Genomic Encyclopedia of Type Strains, Phase IV (KMG-IV): sequencing the most valuable type-strain genomes for metagenomic binning, comparative biology and taxonomic classification.</title>
        <authorList>
            <person name="Goeker M."/>
        </authorList>
    </citation>
    <scope>NUCLEOTIDE SEQUENCE [LARGE SCALE GENOMIC DNA]</scope>
    <source>
        <strain evidence="1 2">YC6723</strain>
    </source>
</reference>
<comment type="caution">
    <text evidence="1">The sequence shown here is derived from an EMBL/GenBank/DDBJ whole genome shotgun (WGS) entry which is preliminary data.</text>
</comment>
<protein>
    <submittedName>
        <fullName evidence="1">Uncharacterized protein</fullName>
    </submittedName>
</protein>